<name>A0A7Z7FD20_9EURY</name>
<evidence type="ECO:0000313" key="2">
    <source>
        <dbReference type="Proteomes" id="UP000199259"/>
    </source>
</evidence>
<dbReference type="Proteomes" id="UP000199259">
    <property type="component" value="Unassembled WGS sequence"/>
</dbReference>
<evidence type="ECO:0008006" key="3">
    <source>
        <dbReference type="Google" id="ProtNLM"/>
    </source>
</evidence>
<gene>
    <name evidence="1" type="ORF">SAMN04488589_1909</name>
</gene>
<sequence length="232" mass="26979">MAVVTIEMANSTHERTLIDFLAVLREKSSVFCYKDNLQAPEFVTRITQEIEKEDRIPVIKICWNENELDNEGFAGNTTSFYIFRNFTTTLIKIERMLSKKKHLIIVSDISNLEIEQNSRPYIRFLSILLRKSEEYESTMIALVGEKCSNPLVKAELIPHFNNAFLLTEGKVIKNREGFSDVKYSIKGDTVYLEPFMQDDMNKIKEIFSLTPEEKKELDRIVGESLEEYRTSL</sequence>
<dbReference type="OrthoDB" id="125036at2157"/>
<reference evidence="1 2" key="1">
    <citation type="submission" date="2016-10" db="EMBL/GenBank/DDBJ databases">
        <authorList>
            <person name="Varghese N."/>
            <person name="Submissions S."/>
        </authorList>
    </citation>
    <scope>NUCLEOTIDE SEQUENCE [LARGE SCALE GENOMIC DNA]</scope>
    <source>
        <strain evidence="1 2">PL 12/M</strain>
    </source>
</reference>
<accession>A0A7Z7FD20</accession>
<keyword evidence="2" id="KW-1185">Reference proteome</keyword>
<proteinExistence type="predicted"/>
<organism evidence="1 2">
    <name type="scientific">Methanolobus vulcani</name>
    <dbReference type="NCBI Taxonomy" id="38026"/>
    <lineage>
        <taxon>Archaea</taxon>
        <taxon>Methanobacteriati</taxon>
        <taxon>Methanobacteriota</taxon>
        <taxon>Stenosarchaea group</taxon>
        <taxon>Methanomicrobia</taxon>
        <taxon>Methanosarcinales</taxon>
        <taxon>Methanosarcinaceae</taxon>
        <taxon>Methanolobus</taxon>
    </lineage>
</organism>
<evidence type="ECO:0000313" key="1">
    <source>
        <dbReference type="EMBL" id="SDG01124.1"/>
    </source>
</evidence>
<comment type="caution">
    <text evidence="1">The sequence shown here is derived from an EMBL/GenBank/DDBJ whole genome shotgun (WGS) entry which is preliminary data.</text>
</comment>
<dbReference type="EMBL" id="FNCA01000006">
    <property type="protein sequence ID" value="SDG01124.1"/>
    <property type="molecule type" value="Genomic_DNA"/>
</dbReference>
<dbReference type="RefSeq" id="WP_154717839.1">
    <property type="nucleotide sequence ID" value="NZ_FNCA01000006.1"/>
</dbReference>
<dbReference type="AlphaFoldDB" id="A0A7Z7FD20"/>
<protein>
    <recommendedName>
        <fullName evidence="3">RecA-superfamily ATPase, KaiC/GvpD/RAD55 family</fullName>
    </recommendedName>
</protein>